<dbReference type="OrthoDB" id="9977361at2759"/>
<evidence type="ECO:0000256" key="4">
    <source>
        <dbReference type="SAM" id="MobiDB-lite"/>
    </source>
</evidence>
<evidence type="ECO:0000313" key="5">
    <source>
        <dbReference type="EMBL" id="PVD25374.1"/>
    </source>
</evidence>
<evidence type="ECO:0000313" key="6">
    <source>
        <dbReference type="Proteomes" id="UP000245119"/>
    </source>
</evidence>
<feature type="repeat" description="ANK" evidence="3">
    <location>
        <begin position="205"/>
        <end position="237"/>
    </location>
</feature>
<name>A0A2T7NW46_POMCA</name>
<dbReference type="Proteomes" id="UP000245119">
    <property type="component" value="Linkage Group LG9"/>
</dbReference>
<protein>
    <submittedName>
        <fullName evidence="5">Uncharacterized protein</fullName>
    </submittedName>
</protein>
<comment type="caution">
    <text evidence="5">The sequence shown here is derived from an EMBL/GenBank/DDBJ whole genome shotgun (WGS) entry which is preliminary data.</text>
</comment>
<evidence type="ECO:0000256" key="2">
    <source>
        <dbReference type="ARBA" id="ARBA00023043"/>
    </source>
</evidence>
<dbReference type="InterPro" id="IPR050776">
    <property type="entry name" value="Ank_Repeat/CDKN_Inhibitor"/>
</dbReference>
<dbReference type="SMART" id="SM00248">
    <property type="entry name" value="ANK"/>
    <property type="match status" value="3"/>
</dbReference>
<dbReference type="STRING" id="400727.A0A2T7NW46"/>
<dbReference type="Pfam" id="PF00023">
    <property type="entry name" value="Ank"/>
    <property type="match status" value="1"/>
</dbReference>
<dbReference type="PROSITE" id="PS50088">
    <property type="entry name" value="ANK_REPEAT"/>
    <property type="match status" value="3"/>
</dbReference>
<dbReference type="EMBL" id="PZQS01000009">
    <property type="protein sequence ID" value="PVD25374.1"/>
    <property type="molecule type" value="Genomic_DNA"/>
</dbReference>
<organism evidence="5 6">
    <name type="scientific">Pomacea canaliculata</name>
    <name type="common">Golden apple snail</name>
    <dbReference type="NCBI Taxonomy" id="400727"/>
    <lineage>
        <taxon>Eukaryota</taxon>
        <taxon>Metazoa</taxon>
        <taxon>Spiralia</taxon>
        <taxon>Lophotrochozoa</taxon>
        <taxon>Mollusca</taxon>
        <taxon>Gastropoda</taxon>
        <taxon>Caenogastropoda</taxon>
        <taxon>Architaenioglossa</taxon>
        <taxon>Ampullarioidea</taxon>
        <taxon>Ampullariidae</taxon>
        <taxon>Pomacea</taxon>
    </lineage>
</organism>
<dbReference type="AlphaFoldDB" id="A0A2T7NW46"/>
<dbReference type="PRINTS" id="PR01415">
    <property type="entry name" value="ANKYRIN"/>
</dbReference>
<keyword evidence="2 3" id="KW-0040">ANK repeat</keyword>
<dbReference type="SUPFAM" id="SSF48403">
    <property type="entry name" value="Ankyrin repeat"/>
    <property type="match status" value="1"/>
</dbReference>
<dbReference type="PROSITE" id="PS50297">
    <property type="entry name" value="ANK_REP_REGION"/>
    <property type="match status" value="3"/>
</dbReference>
<accession>A0A2T7NW46</accession>
<evidence type="ECO:0000256" key="3">
    <source>
        <dbReference type="PROSITE-ProRule" id="PRU00023"/>
    </source>
</evidence>
<gene>
    <name evidence="5" type="ORF">C0Q70_15874</name>
</gene>
<keyword evidence="6" id="KW-1185">Reference proteome</keyword>
<feature type="repeat" description="ANK" evidence="3">
    <location>
        <begin position="271"/>
        <end position="303"/>
    </location>
</feature>
<feature type="repeat" description="ANK" evidence="3">
    <location>
        <begin position="238"/>
        <end position="270"/>
    </location>
</feature>
<dbReference type="PANTHER" id="PTHR24201:SF2">
    <property type="entry name" value="ANKYRIN REPEAT DOMAIN-CONTAINING PROTEIN 42"/>
    <property type="match status" value="1"/>
</dbReference>
<keyword evidence="1" id="KW-0677">Repeat</keyword>
<dbReference type="PANTHER" id="PTHR24201">
    <property type="entry name" value="ANK_REP_REGION DOMAIN-CONTAINING PROTEIN"/>
    <property type="match status" value="1"/>
</dbReference>
<feature type="region of interest" description="Disordered" evidence="4">
    <location>
        <begin position="58"/>
        <end position="138"/>
    </location>
</feature>
<evidence type="ECO:0000256" key="1">
    <source>
        <dbReference type="ARBA" id="ARBA00022737"/>
    </source>
</evidence>
<feature type="compositionally biased region" description="Basic and acidic residues" evidence="4">
    <location>
        <begin position="63"/>
        <end position="81"/>
    </location>
</feature>
<dbReference type="Gene3D" id="1.25.40.20">
    <property type="entry name" value="Ankyrin repeat-containing domain"/>
    <property type="match status" value="1"/>
</dbReference>
<dbReference type="Pfam" id="PF12796">
    <property type="entry name" value="Ank_2"/>
    <property type="match status" value="1"/>
</dbReference>
<dbReference type="InterPro" id="IPR036770">
    <property type="entry name" value="Ankyrin_rpt-contain_sf"/>
</dbReference>
<reference evidence="5 6" key="1">
    <citation type="submission" date="2018-04" db="EMBL/GenBank/DDBJ databases">
        <title>The genome of golden apple snail Pomacea canaliculata provides insight into stress tolerance and invasive adaptation.</title>
        <authorList>
            <person name="Liu C."/>
            <person name="Liu B."/>
            <person name="Ren Y."/>
            <person name="Zhang Y."/>
            <person name="Wang H."/>
            <person name="Li S."/>
            <person name="Jiang F."/>
            <person name="Yin L."/>
            <person name="Zhang G."/>
            <person name="Qian W."/>
            <person name="Fan W."/>
        </authorList>
    </citation>
    <scope>NUCLEOTIDE SEQUENCE [LARGE SCALE GENOMIC DNA]</scope>
    <source>
        <strain evidence="5">SZHN2017</strain>
        <tissue evidence="5">Muscle</tissue>
    </source>
</reference>
<sequence>MEKPCPSLLQEECLASASKQKQQFLSTFGRNPRLSLSSKTAGQPLKYLTDPCSVILESVSPDTGKHQEEESFKESGRRHSTSDVPQKGASPPKRGPPPGLRIFSPVDSDDLEVETVLSDGRGSRTLHGALSRSRSTDHFDVTSKINQSPFRPSTVMTNLSRGNVQTTTPSIYPTLTIHQMAAQGEVVILQQELHDGIDINSVDENGLTALHWACANGQLATVEFLVKNGADISLGGNQGETPLLLASCYGFCEIVKFLLTMGIDVNYADESGGTALIYAAYNNHAACITSLLEFGADLTATNEDQLTAFDLSVAQGNRAAQQAIERFMLSTIEGPAPQ</sequence>
<dbReference type="InterPro" id="IPR002110">
    <property type="entry name" value="Ankyrin_rpt"/>
</dbReference>
<proteinExistence type="predicted"/>